<dbReference type="InterPro" id="IPR044534">
    <property type="entry name" value="TTL1-4"/>
</dbReference>
<dbReference type="AlphaFoldDB" id="A0A7J7MIY1"/>
<name>A0A7J7MIY1_9MAGN</name>
<sequence length="111" mass="12522">MNSNVRMPWTRDNSTTSMRDDEKVNNSHIGDPSIGDPKSMNVCSFGNVYRGHKNVEELKNARNEEYKGGHFLEVISFYNKAIALYPQNAPCHINKAAALAYLGHYAEAMEE</sequence>
<protein>
    <submittedName>
        <fullName evidence="2">Uncharacterized protein</fullName>
    </submittedName>
</protein>
<dbReference type="EMBL" id="JACGCM010001448">
    <property type="protein sequence ID" value="KAF6154869.1"/>
    <property type="molecule type" value="Genomic_DNA"/>
</dbReference>
<dbReference type="SUPFAM" id="SSF48452">
    <property type="entry name" value="TPR-like"/>
    <property type="match status" value="1"/>
</dbReference>
<reference evidence="2 3" key="1">
    <citation type="journal article" date="2020" name="IScience">
        <title>Genome Sequencing of the Endangered Kingdonia uniflora (Circaeasteraceae, Ranunculales) Reveals Potential Mechanisms of Evolutionary Specialization.</title>
        <authorList>
            <person name="Sun Y."/>
            <person name="Deng T."/>
            <person name="Zhang A."/>
            <person name="Moore M.J."/>
            <person name="Landis J.B."/>
            <person name="Lin N."/>
            <person name="Zhang H."/>
            <person name="Zhang X."/>
            <person name="Huang J."/>
            <person name="Zhang X."/>
            <person name="Sun H."/>
            <person name="Wang H."/>
        </authorList>
    </citation>
    <scope>NUCLEOTIDE SEQUENCE [LARGE SCALE GENOMIC DNA]</scope>
    <source>
        <strain evidence="2">TB1705</strain>
        <tissue evidence="2">Leaf</tissue>
    </source>
</reference>
<keyword evidence="3" id="KW-1185">Reference proteome</keyword>
<feature type="compositionally biased region" description="Polar residues" evidence="1">
    <location>
        <begin position="1"/>
        <end position="17"/>
    </location>
</feature>
<dbReference type="Proteomes" id="UP000541444">
    <property type="component" value="Unassembled WGS sequence"/>
</dbReference>
<dbReference type="PANTHER" id="PTHR46050">
    <property type="entry name" value="TPR REPEAT-CONTAINING THIOREDOXIN"/>
    <property type="match status" value="1"/>
</dbReference>
<proteinExistence type="predicted"/>
<evidence type="ECO:0000313" key="3">
    <source>
        <dbReference type="Proteomes" id="UP000541444"/>
    </source>
</evidence>
<dbReference type="OrthoDB" id="2423701at2759"/>
<accession>A0A7J7MIY1</accession>
<dbReference type="GO" id="GO:0005737">
    <property type="term" value="C:cytoplasm"/>
    <property type="evidence" value="ECO:0007669"/>
    <property type="project" value="TreeGrafter"/>
</dbReference>
<evidence type="ECO:0000256" key="1">
    <source>
        <dbReference type="SAM" id="MobiDB-lite"/>
    </source>
</evidence>
<gene>
    <name evidence="2" type="ORF">GIB67_018306</name>
</gene>
<dbReference type="InterPro" id="IPR011990">
    <property type="entry name" value="TPR-like_helical_dom_sf"/>
</dbReference>
<organism evidence="2 3">
    <name type="scientific">Kingdonia uniflora</name>
    <dbReference type="NCBI Taxonomy" id="39325"/>
    <lineage>
        <taxon>Eukaryota</taxon>
        <taxon>Viridiplantae</taxon>
        <taxon>Streptophyta</taxon>
        <taxon>Embryophyta</taxon>
        <taxon>Tracheophyta</taxon>
        <taxon>Spermatophyta</taxon>
        <taxon>Magnoliopsida</taxon>
        <taxon>Ranunculales</taxon>
        <taxon>Circaeasteraceae</taxon>
        <taxon>Kingdonia</taxon>
    </lineage>
</organism>
<feature type="region of interest" description="Disordered" evidence="1">
    <location>
        <begin position="1"/>
        <end position="35"/>
    </location>
</feature>
<dbReference type="Pfam" id="PF13431">
    <property type="entry name" value="TPR_17"/>
    <property type="match status" value="1"/>
</dbReference>
<comment type="caution">
    <text evidence="2">The sequence shown here is derived from an EMBL/GenBank/DDBJ whole genome shotgun (WGS) entry which is preliminary data.</text>
</comment>
<dbReference type="Gene3D" id="1.25.40.10">
    <property type="entry name" value="Tetratricopeptide repeat domain"/>
    <property type="match status" value="1"/>
</dbReference>
<dbReference type="PANTHER" id="PTHR46050:SF11">
    <property type="entry name" value="THIOREDOXIN DOMAIN-CONTAINING PROTEIN"/>
    <property type="match status" value="1"/>
</dbReference>
<evidence type="ECO:0000313" key="2">
    <source>
        <dbReference type="EMBL" id="KAF6154869.1"/>
    </source>
</evidence>